<feature type="compositionally biased region" description="Basic and acidic residues" evidence="1">
    <location>
        <begin position="967"/>
        <end position="978"/>
    </location>
</feature>
<dbReference type="FunFam" id="2.40.50.140:FF:000148">
    <property type="entry name" value="protein RRP5 homolog isoform X1"/>
    <property type="match status" value="1"/>
</dbReference>
<accession>A0A812BQK4</accession>
<dbReference type="AlphaFoldDB" id="A0A812BQK4"/>
<evidence type="ECO:0000259" key="2">
    <source>
        <dbReference type="PROSITE" id="PS50126"/>
    </source>
</evidence>
<keyword evidence="4" id="KW-1185">Reference proteome</keyword>
<dbReference type="InterPro" id="IPR012340">
    <property type="entry name" value="NA-bd_OB-fold"/>
</dbReference>
<feature type="domain" description="S1 motif" evidence="2">
    <location>
        <begin position="264"/>
        <end position="334"/>
    </location>
</feature>
<dbReference type="Pfam" id="PF00575">
    <property type="entry name" value="S1"/>
    <property type="match status" value="2"/>
</dbReference>
<dbReference type="PANTHER" id="PTHR23270">
    <property type="entry name" value="PROGRAMMED CELL DEATH PROTEIN 11 PRE-RRNA PROCESSING PROTEIN RRP5"/>
    <property type="match status" value="1"/>
</dbReference>
<comment type="caution">
    <text evidence="3">The sequence shown here is derived from an EMBL/GenBank/DDBJ whole genome shotgun (WGS) entry which is preliminary data.</text>
</comment>
<dbReference type="PANTHER" id="PTHR23270:SF10">
    <property type="entry name" value="PROTEIN RRP5 HOMOLOG"/>
    <property type="match status" value="1"/>
</dbReference>
<evidence type="ECO:0000313" key="4">
    <source>
        <dbReference type="Proteomes" id="UP000597762"/>
    </source>
</evidence>
<evidence type="ECO:0000256" key="1">
    <source>
        <dbReference type="SAM" id="MobiDB-lite"/>
    </source>
</evidence>
<dbReference type="GO" id="GO:0006364">
    <property type="term" value="P:rRNA processing"/>
    <property type="evidence" value="ECO:0007669"/>
    <property type="project" value="InterPro"/>
</dbReference>
<sequence length="1090" mass="122473">MLSKTSLTQDLLTYGYVTSVNHLKLKVVLPNGFTGSVDPVHISDAYTAKLENLVDSQNNEEQNMENNLQSLFPVGSFIICKVMNPSSNHVKLSLNPKDINQNVFSSQIKLNMILIGSVNSIEDHGYVIDFGIKNISAFLNNKDTEEYIEIFNKGKPLQIGQQLRCLIVLAPSDKQKNKNESRTVKITIDPLTIDSTVMKPSMNLSYTCIQPGLKAEVKIVKALNNSLNVTFQNYEGIIPSIYWDLNKRNKQFYYSDLFPKYKEGQNKTGIVQSVNNKIGIYLGLPKGILGIADLQGLSGKGSSSMEEAYTTGSEHKCRVIGFLPVENLVRVSVKSIQTDTQFLTITDVIPGDVVTCKVKNIIEKGVLVSINERLKGLIPKFHVDDDMTKSPEEILGEGDNIKCRILNIDLKSYRIFLTCKKSLVESTCPIVFRFDQIKEEMLLQGYVKFLNDVGIQIAFYGDLTVWLPKKCLNLPPNALPSAEYKIGQVVKCKVSKLIPEEDKFFIVIQDNTKNQKLPVDEVPAPEVQEKSIKTTQKVPVVVDIPAPEVGELTKCIIHKKTAKSFSVYLIPSKKSALIPKMHLSDSMEMCEMMWNNYQTNHILDVIIFEKTHNFIVASCKTSLMKATKDKNFVSSVQDIEVGQVLVGVVQNVLDYGIFVEFPGHTMGLARNKFITAEDYIVTDYWFKSGMTVRAKVIEVKENKEKFCVTLIMSDVGIDPTYGLKLLQTAFKEKEEITKVLKHIKGQEWLLNNITVGTICFIKITAVDKNGAHCQLENGVKGFITKHHTRGHDLKKGLRSNAIVIDVDPASNSVELCISPQIILDAKELALNSIPVPKNTQMESIVLLIKADLVLVMLTTKVKGQLAYLCPKIHENDVTSCERFYVNEKLKVEYVKNIGDKVVVQLHPSDVKASQMKGLGTKKPKNTTKAVSDKENVKKNKKAKSDKSKPVVNDSSTTKKEKKGKKRKAEESNDVIVEKKKSKKKCKEMKKEDDECEMNNEVLDVMPPVFFNWDETPKGQNNKCDDDSEDEMSQDEAACTNSKMSKAKLKENQQKEEQRLYECSLLSWLLMQLSLFHIYGEQVSFSCLATS</sequence>
<dbReference type="GO" id="GO:0003723">
    <property type="term" value="F:RNA binding"/>
    <property type="evidence" value="ECO:0007669"/>
    <property type="project" value="TreeGrafter"/>
</dbReference>
<reference evidence="3" key="1">
    <citation type="submission" date="2021-01" db="EMBL/GenBank/DDBJ databases">
        <authorList>
            <person name="Li R."/>
            <person name="Bekaert M."/>
        </authorList>
    </citation>
    <scope>NUCLEOTIDE SEQUENCE</scope>
    <source>
        <strain evidence="3">Farmed</strain>
    </source>
</reference>
<dbReference type="OrthoDB" id="412781at2759"/>
<dbReference type="Proteomes" id="UP000597762">
    <property type="component" value="Unassembled WGS sequence"/>
</dbReference>
<dbReference type="GO" id="GO:0032040">
    <property type="term" value="C:small-subunit processome"/>
    <property type="evidence" value="ECO:0007669"/>
    <property type="project" value="TreeGrafter"/>
</dbReference>
<dbReference type="EMBL" id="CAHIKZ030000865">
    <property type="protein sequence ID" value="CAE1242574.1"/>
    <property type="molecule type" value="Genomic_DNA"/>
</dbReference>
<feature type="domain" description="S1 motif" evidence="2">
    <location>
        <begin position="642"/>
        <end position="711"/>
    </location>
</feature>
<feature type="domain" description="S1 motif" evidence="2">
    <location>
        <begin position="111"/>
        <end position="189"/>
    </location>
</feature>
<dbReference type="PROSITE" id="PS50126">
    <property type="entry name" value="S1"/>
    <property type="match status" value="4"/>
</dbReference>
<proteinExistence type="predicted"/>
<protein>
    <submittedName>
        <fullName evidence="3">RRP5</fullName>
    </submittedName>
</protein>
<dbReference type="SMART" id="SM00316">
    <property type="entry name" value="S1"/>
    <property type="match status" value="8"/>
</dbReference>
<feature type="domain" description="S1 motif" evidence="2">
    <location>
        <begin position="351"/>
        <end position="420"/>
    </location>
</feature>
<dbReference type="SUPFAM" id="SSF50249">
    <property type="entry name" value="Nucleic acid-binding proteins"/>
    <property type="match status" value="6"/>
</dbReference>
<organism evidence="3 4">
    <name type="scientific">Acanthosepion pharaonis</name>
    <name type="common">Pharaoh cuttlefish</name>
    <name type="synonym">Sepia pharaonis</name>
    <dbReference type="NCBI Taxonomy" id="158019"/>
    <lineage>
        <taxon>Eukaryota</taxon>
        <taxon>Metazoa</taxon>
        <taxon>Spiralia</taxon>
        <taxon>Lophotrochozoa</taxon>
        <taxon>Mollusca</taxon>
        <taxon>Cephalopoda</taxon>
        <taxon>Coleoidea</taxon>
        <taxon>Decapodiformes</taxon>
        <taxon>Sepiida</taxon>
        <taxon>Sepiina</taxon>
        <taxon>Sepiidae</taxon>
        <taxon>Acanthosepion</taxon>
    </lineage>
</organism>
<name>A0A812BQK4_ACAPH</name>
<dbReference type="InterPro" id="IPR003029">
    <property type="entry name" value="S1_domain"/>
</dbReference>
<dbReference type="InterPro" id="IPR045209">
    <property type="entry name" value="Rrp5"/>
</dbReference>
<feature type="compositionally biased region" description="Basic and acidic residues" evidence="1">
    <location>
        <begin position="930"/>
        <end position="948"/>
    </location>
</feature>
<evidence type="ECO:0000313" key="3">
    <source>
        <dbReference type="EMBL" id="CAE1242574.1"/>
    </source>
</evidence>
<feature type="region of interest" description="Disordered" evidence="1">
    <location>
        <begin position="912"/>
        <end position="980"/>
    </location>
</feature>
<gene>
    <name evidence="3" type="ORF">SPHA_23354</name>
</gene>
<dbReference type="Gene3D" id="2.40.50.140">
    <property type="entry name" value="Nucleic acid-binding proteins"/>
    <property type="match status" value="5"/>
</dbReference>
<dbReference type="FunFam" id="2.40.50.140:FF:000103">
    <property type="entry name" value="protein RRP5 homolog"/>
    <property type="match status" value="1"/>
</dbReference>